<dbReference type="Pfam" id="PF13589">
    <property type="entry name" value="HATPase_c_3"/>
    <property type="match status" value="1"/>
</dbReference>
<sequence>MTMQSKSIELVIYMSNDKIILEMNVQMTIIDNLGIKMYSNVEAVLGELISNAYDADATEVNIRIPTGQLSKDSEIIIEDNGSGISLNEINSTYLNLGRNRRDDPSTAITPVHKRKVMGRKGIGKLSAFGIADTIEITTQKDKLETAFLLNINDIRKTPVTEKYKPLFTVASADNSKSGTRIRLKDLTRKRGFSLPQLKSKIARRFSCIDSTFQLSINGNKITPEERNLKDRCELKFEYKDLKIDPENELIISGWIGTFPQQVPSDIAPGVVIMVRGKLAQEATFFDAPTSGWINMAKFYLVGEIYADFLDDDDGEDLILTNRSSVDWSSEFGLKLQTWGQEEIKKIAKSWGENQKKKKEKVIREDPEFTDWLEGLSTPEKKVANKVINAITADGVLPDERVKELTGYIKSSFEFQVFKELAAVISEEPTVDDRKLIELFEEWDIIEAREVHKVAEGRLLAIQQLEKMIVTNAREVPEIHQFLASYPWILDPSWTIAYDETYYSTLLKDNFKEPQEKPDINRRLDFVCIGAGDTIHVVELKRPRAKIGKDELSQLEEYVAFIKQQLGNAPNGRSYRSASGYIIGEDIKDDFYTKEKIETLEKNRMYVRKYADLLSMAKKLHHDFSEKIKSKS</sequence>
<dbReference type="OrthoDB" id="9816482at2"/>
<dbReference type="Gene3D" id="3.40.1350.10">
    <property type="match status" value="1"/>
</dbReference>
<dbReference type="InterPro" id="IPR036890">
    <property type="entry name" value="HATPase_C_sf"/>
</dbReference>
<dbReference type="Proteomes" id="UP000297871">
    <property type="component" value="Unassembled WGS sequence"/>
</dbReference>
<proteinExistence type="predicted"/>
<dbReference type="InterPro" id="IPR011856">
    <property type="entry name" value="tRNA_endonuc-like_dom_sf"/>
</dbReference>
<keyword evidence="2" id="KW-1185">Reference proteome</keyword>
<dbReference type="EMBL" id="RQFY01000002">
    <property type="protein sequence ID" value="TGL35931.1"/>
    <property type="molecule type" value="Genomic_DNA"/>
</dbReference>
<evidence type="ECO:0000313" key="2">
    <source>
        <dbReference type="Proteomes" id="UP000297871"/>
    </source>
</evidence>
<dbReference type="Gene3D" id="3.30.565.10">
    <property type="entry name" value="Histidine kinase-like ATPase, C-terminal domain"/>
    <property type="match status" value="1"/>
</dbReference>
<protein>
    <recommendedName>
        <fullName evidence="3">ATP-binding protein</fullName>
    </recommendedName>
</protein>
<accession>A0A4R9JCV3</accession>
<reference evidence="1" key="1">
    <citation type="journal article" date="2019" name="PLoS Negl. Trop. Dis.">
        <title>Revisiting the worldwide diversity of Leptospira species in the environment.</title>
        <authorList>
            <person name="Vincent A.T."/>
            <person name="Schiettekatte O."/>
            <person name="Bourhy P."/>
            <person name="Veyrier F.J."/>
            <person name="Picardeau M."/>
        </authorList>
    </citation>
    <scope>NUCLEOTIDE SEQUENCE [LARGE SCALE GENOMIC DNA]</scope>
    <source>
        <strain evidence="1">201800265</strain>
    </source>
</reference>
<name>A0A4R9JCV3_9LEPT</name>
<evidence type="ECO:0008006" key="3">
    <source>
        <dbReference type="Google" id="ProtNLM"/>
    </source>
</evidence>
<gene>
    <name evidence="1" type="ORF">EHQ52_03965</name>
</gene>
<dbReference type="GO" id="GO:0003676">
    <property type="term" value="F:nucleic acid binding"/>
    <property type="evidence" value="ECO:0007669"/>
    <property type="project" value="InterPro"/>
</dbReference>
<dbReference type="SUPFAM" id="SSF55874">
    <property type="entry name" value="ATPase domain of HSP90 chaperone/DNA topoisomerase II/histidine kinase"/>
    <property type="match status" value="1"/>
</dbReference>
<organism evidence="1 2">
    <name type="scientific">Leptospira koniambonensis</name>
    <dbReference type="NCBI Taxonomy" id="2484950"/>
    <lineage>
        <taxon>Bacteria</taxon>
        <taxon>Pseudomonadati</taxon>
        <taxon>Spirochaetota</taxon>
        <taxon>Spirochaetia</taxon>
        <taxon>Leptospirales</taxon>
        <taxon>Leptospiraceae</taxon>
        <taxon>Leptospira</taxon>
    </lineage>
</organism>
<comment type="caution">
    <text evidence="1">The sequence shown here is derived from an EMBL/GenBank/DDBJ whole genome shotgun (WGS) entry which is preliminary data.</text>
</comment>
<evidence type="ECO:0000313" key="1">
    <source>
        <dbReference type="EMBL" id="TGL35931.1"/>
    </source>
</evidence>
<dbReference type="AlphaFoldDB" id="A0A4R9JCV3"/>